<evidence type="ECO:0000256" key="4">
    <source>
        <dbReference type="ARBA" id="ARBA00023172"/>
    </source>
</evidence>
<evidence type="ECO:0000259" key="7">
    <source>
        <dbReference type="PROSITE" id="PS51900"/>
    </source>
</evidence>
<keyword evidence="3 5" id="KW-0238">DNA-binding</keyword>
<proteinExistence type="inferred from homology"/>
<evidence type="ECO:0000313" key="8">
    <source>
        <dbReference type="EMBL" id="MBA0085734.1"/>
    </source>
</evidence>
<evidence type="ECO:0000259" key="6">
    <source>
        <dbReference type="PROSITE" id="PS51898"/>
    </source>
</evidence>
<dbReference type="GO" id="GO:0015074">
    <property type="term" value="P:DNA integration"/>
    <property type="evidence" value="ECO:0007669"/>
    <property type="project" value="UniProtKB-KW"/>
</dbReference>
<dbReference type="Pfam" id="PF00589">
    <property type="entry name" value="Phage_integrase"/>
    <property type="match status" value="1"/>
</dbReference>
<dbReference type="PANTHER" id="PTHR30349">
    <property type="entry name" value="PHAGE INTEGRASE-RELATED"/>
    <property type="match status" value="1"/>
</dbReference>
<evidence type="ECO:0000256" key="1">
    <source>
        <dbReference type="ARBA" id="ARBA00008857"/>
    </source>
</evidence>
<comment type="similarity">
    <text evidence="1">Belongs to the 'phage' integrase family.</text>
</comment>
<dbReference type="Gene3D" id="1.10.150.130">
    <property type="match status" value="1"/>
</dbReference>
<dbReference type="Gene3D" id="1.10.443.10">
    <property type="entry name" value="Intergrase catalytic core"/>
    <property type="match status" value="1"/>
</dbReference>
<evidence type="ECO:0000313" key="9">
    <source>
        <dbReference type="Proteomes" id="UP000567293"/>
    </source>
</evidence>
<evidence type="ECO:0000256" key="5">
    <source>
        <dbReference type="PROSITE-ProRule" id="PRU01248"/>
    </source>
</evidence>
<dbReference type="Pfam" id="PF13495">
    <property type="entry name" value="Phage_int_SAM_4"/>
    <property type="match status" value="1"/>
</dbReference>
<dbReference type="PANTHER" id="PTHR30349:SF64">
    <property type="entry name" value="PROPHAGE INTEGRASE INTD-RELATED"/>
    <property type="match status" value="1"/>
</dbReference>
<evidence type="ECO:0000256" key="3">
    <source>
        <dbReference type="ARBA" id="ARBA00023125"/>
    </source>
</evidence>
<feature type="domain" description="Core-binding (CB)" evidence="7">
    <location>
        <begin position="2"/>
        <end position="83"/>
    </location>
</feature>
<evidence type="ECO:0000256" key="2">
    <source>
        <dbReference type="ARBA" id="ARBA00022908"/>
    </source>
</evidence>
<dbReference type="InterPro" id="IPR010998">
    <property type="entry name" value="Integrase_recombinase_N"/>
</dbReference>
<dbReference type="PROSITE" id="PS51898">
    <property type="entry name" value="TYR_RECOMBINASE"/>
    <property type="match status" value="1"/>
</dbReference>
<protein>
    <submittedName>
        <fullName evidence="8">Site-specific integrase</fullName>
    </submittedName>
</protein>
<dbReference type="InterPro" id="IPR011010">
    <property type="entry name" value="DNA_brk_join_enz"/>
</dbReference>
<feature type="domain" description="Tyr recombinase" evidence="6">
    <location>
        <begin position="100"/>
        <end position="273"/>
    </location>
</feature>
<dbReference type="Proteomes" id="UP000567293">
    <property type="component" value="Unassembled WGS sequence"/>
</dbReference>
<gene>
    <name evidence="8" type="ORF">HRJ53_12120</name>
</gene>
<dbReference type="InterPro" id="IPR013762">
    <property type="entry name" value="Integrase-like_cat_sf"/>
</dbReference>
<dbReference type="GO" id="GO:0006310">
    <property type="term" value="P:DNA recombination"/>
    <property type="evidence" value="ECO:0007669"/>
    <property type="project" value="UniProtKB-KW"/>
</dbReference>
<dbReference type="SUPFAM" id="SSF56349">
    <property type="entry name" value="DNA breaking-rejoining enzymes"/>
    <property type="match status" value="1"/>
</dbReference>
<dbReference type="InterPro" id="IPR002104">
    <property type="entry name" value="Integrase_catalytic"/>
</dbReference>
<dbReference type="InterPro" id="IPR044068">
    <property type="entry name" value="CB"/>
</dbReference>
<keyword evidence="4" id="KW-0233">DNA recombination</keyword>
<dbReference type="AlphaFoldDB" id="A0A7V8NQL2"/>
<dbReference type="EMBL" id="JACDQQ010001183">
    <property type="protein sequence ID" value="MBA0085734.1"/>
    <property type="molecule type" value="Genomic_DNA"/>
</dbReference>
<name>A0A7V8NQL2_9BACT</name>
<dbReference type="PROSITE" id="PS51900">
    <property type="entry name" value="CB"/>
    <property type="match status" value="1"/>
</dbReference>
<dbReference type="InterPro" id="IPR004107">
    <property type="entry name" value="Integrase_SAM-like_N"/>
</dbReference>
<organism evidence="8 9">
    <name type="scientific">Candidatus Acidiferrum panamense</name>
    <dbReference type="NCBI Taxonomy" id="2741543"/>
    <lineage>
        <taxon>Bacteria</taxon>
        <taxon>Pseudomonadati</taxon>
        <taxon>Acidobacteriota</taxon>
        <taxon>Terriglobia</taxon>
        <taxon>Candidatus Acidiferrales</taxon>
        <taxon>Candidatus Acidiferrum</taxon>
    </lineage>
</organism>
<sequence length="286" mass="32489">MAKMSPLRRRMIEDMTLRNLSRQTQQSYIYAVAKFSRHFNRPPDRLGMEDVRAYQLHLVGQKYSWAHINQVACALRFFYGVTLSQKEAFQRIITGKDPEKLPPVLDDEEIVRFLEAVEGVRNRVALATAYAAGLRVAEVACLKVASIDSKRMLLYIEAGKGGRDRYAMLSPRLLEILRAYWKRARPTLWLFPGQEPGDHISVTALQSACRAARKRAQIKKRVTAHSLRHSFATHLLEDGTDIRIIQVLLGHIHLGSTARYAQVATNLIAGTRSPFDRLALELMPPD</sequence>
<dbReference type="GO" id="GO:0003677">
    <property type="term" value="F:DNA binding"/>
    <property type="evidence" value="ECO:0007669"/>
    <property type="project" value="UniProtKB-UniRule"/>
</dbReference>
<comment type="caution">
    <text evidence="8">The sequence shown here is derived from an EMBL/GenBank/DDBJ whole genome shotgun (WGS) entry which is preliminary data.</text>
</comment>
<accession>A0A7V8NQL2</accession>
<keyword evidence="2" id="KW-0229">DNA integration</keyword>
<dbReference type="InterPro" id="IPR050090">
    <property type="entry name" value="Tyrosine_recombinase_XerCD"/>
</dbReference>
<keyword evidence="9" id="KW-1185">Reference proteome</keyword>
<reference evidence="8" key="1">
    <citation type="submission" date="2020-06" db="EMBL/GenBank/DDBJ databases">
        <title>Legume-microbial interactions unlock mineral nutrients during tropical forest succession.</title>
        <authorList>
            <person name="Epihov D.Z."/>
        </authorList>
    </citation>
    <scope>NUCLEOTIDE SEQUENCE [LARGE SCALE GENOMIC DNA]</scope>
    <source>
        <strain evidence="8">Pan2503</strain>
    </source>
</reference>